<dbReference type="Proteomes" id="UP000051574">
    <property type="component" value="Unassembled WGS sequence"/>
</dbReference>
<dbReference type="OrthoDB" id="418245at2759"/>
<feature type="compositionally biased region" description="Polar residues" evidence="1">
    <location>
        <begin position="78"/>
        <end position="91"/>
    </location>
</feature>
<dbReference type="EMBL" id="LJIG01016275">
    <property type="protein sequence ID" value="KRT81090.1"/>
    <property type="molecule type" value="Genomic_DNA"/>
</dbReference>
<name>A0A0T6B174_9SCAR</name>
<evidence type="ECO:0000313" key="2">
    <source>
        <dbReference type="EMBL" id="KRT81090.1"/>
    </source>
</evidence>
<sequence>NSVMLPRSDQDLYRHKKISRLRTISHQIRFLRRLEQSLKRKERTVVSPTNSFNSDEDSPRATSPLLQVKEPKIEIRKSNSSGRLQSNTNYVPSARGRNSKFRKGELLIPEHDRAWKKAVITGNGHSD</sequence>
<protein>
    <submittedName>
        <fullName evidence="2">Uncharacterized protein</fullName>
    </submittedName>
</protein>
<dbReference type="AlphaFoldDB" id="A0A0T6B174"/>
<feature type="non-terminal residue" evidence="2">
    <location>
        <position position="1"/>
    </location>
</feature>
<comment type="caution">
    <text evidence="2">The sequence shown here is derived from an EMBL/GenBank/DDBJ whole genome shotgun (WGS) entry which is preliminary data.</text>
</comment>
<evidence type="ECO:0000256" key="1">
    <source>
        <dbReference type="SAM" id="MobiDB-lite"/>
    </source>
</evidence>
<feature type="region of interest" description="Disordered" evidence="1">
    <location>
        <begin position="39"/>
        <end position="105"/>
    </location>
</feature>
<evidence type="ECO:0000313" key="3">
    <source>
        <dbReference type="Proteomes" id="UP000051574"/>
    </source>
</evidence>
<keyword evidence="3" id="KW-1185">Reference proteome</keyword>
<gene>
    <name evidence="2" type="ORF">AMK59_5826</name>
</gene>
<organism evidence="2 3">
    <name type="scientific">Oryctes borbonicus</name>
    <dbReference type="NCBI Taxonomy" id="1629725"/>
    <lineage>
        <taxon>Eukaryota</taxon>
        <taxon>Metazoa</taxon>
        <taxon>Ecdysozoa</taxon>
        <taxon>Arthropoda</taxon>
        <taxon>Hexapoda</taxon>
        <taxon>Insecta</taxon>
        <taxon>Pterygota</taxon>
        <taxon>Neoptera</taxon>
        <taxon>Endopterygota</taxon>
        <taxon>Coleoptera</taxon>
        <taxon>Polyphaga</taxon>
        <taxon>Scarabaeiformia</taxon>
        <taxon>Scarabaeidae</taxon>
        <taxon>Dynastinae</taxon>
        <taxon>Oryctes</taxon>
    </lineage>
</organism>
<reference evidence="2 3" key="1">
    <citation type="submission" date="2015-09" db="EMBL/GenBank/DDBJ databases">
        <title>Draft genome of the scarab beetle Oryctes borbonicus.</title>
        <authorList>
            <person name="Meyer J.M."/>
            <person name="Markov G.V."/>
            <person name="Baskaran P."/>
            <person name="Herrmann M."/>
            <person name="Sommer R.J."/>
            <person name="Roedelsperger C."/>
        </authorList>
    </citation>
    <scope>NUCLEOTIDE SEQUENCE [LARGE SCALE GENOMIC DNA]</scope>
    <source>
        <strain evidence="2">OB123</strain>
        <tissue evidence="2">Whole animal</tissue>
    </source>
</reference>
<proteinExistence type="predicted"/>
<accession>A0A0T6B174</accession>